<evidence type="ECO:0000256" key="1">
    <source>
        <dbReference type="ARBA" id="ARBA00005695"/>
    </source>
</evidence>
<dbReference type="AlphaFoldDB" id="A0A848HA01"/>
<name>A0A848HA01_9BURK</name>
<feature type="chain" id="PRO_5032988487" evidence="3">
    <location>
        <begin position="22"/>
        <end position="515"/>
    </location>
</feature>
<dbReference type="GO" id="GO:0043190">
    <property type="term" value="C:ATP-binding cassette (ABC) transporter complex"/>
    <property type="evidence" value="ECO:0007669"/>
    <property type="project" value="InterPro"/>
</dbReference>
<dbReference type="InterPro" id="IPR030678">
    <property type="entry name" value="Peptide/Ni-bd"/>
</dbReference>
<feature type="domain" description="Solute-binding protein family 5" evidence="4">
    <location>
        <begin position="65"/>
        <end position="433"/>
    </location>
</feature>
<dbReference type="GO" id="GO:1904680">
    <property type="term" value="F:peptide transmembrane transporter activity"/>
    <property type="evidence" value="ECO:0007669"/>
    <property type="project" value="TreeGrafter"/>
</dbReference>
<dbReference type="EMBL" id="JABBFX010000003">
    <property type="protein sequence ID" value="NML47314.1"/>
    <property type="molecule type" value="Genomic_DNA"/>
</dbReference>
<evidence type="ECO:0000313" key="6">
    <source>
        <dbReference type="Proteomes" id="UP000541185"/>
    </source>
</evidence>
<dbReference type="PROSITE" id="PS01040">
    <property type="entry name" value="SBP_BACTERIAL_5"/>
    <property type="match status" value="1"/>
</dbReference>
<keyword evidence="2 3" id="KW-0732">Signal</keyword>
<protein>
    <submittedName>
        <fullName evidence="5">ABC transporter substrate-binding protein</fullName>
    </submittedName>
</protein>
<dbReference type="GO" id="GO:0015833">
    <property type="term" value="P:peptide transport"/>
    <property type="evidence" value="ECO:0007669"/>
    <property type="project" value="TreeGrafter"/>
</dbReference>
<organism evidence="5 6">
    <name type="scientific">Ramlibacter agri</name>
    <dbReference type="NCBI Taxonomy" id="2728837"/>
    <lineage>
        <taxon>Bacteria</taxon>
        <taxon>Pseudomonadati</taxon>
        <taxon>Pseudomonadota</taxon>
        <taxon>Betaproteobacteria</taxon>
        <taxon>Burkholderiales</taxon>
        <taxon>Comamonadaceae</taxon>
        <taxon>Ramlibacter</taxon>
    </lineage>
</organism>
<gene>
    <name evidence="5" type="ORF">HHL11_26435</name>
</gene>
<reference evidence="5 6" key="1">
    <citation type="submission" date="2020-04" db="EMBL/GenBank/DDBJ databases">
        <title>Ramlibacter sp. G-1-2-2 isolated from soil.</title>
        <authorList>
            <person name="Dahal R.H."/>
        </authorList>
    </citation>
    <scope>NUCLEOTIDE SEQUENCE [LARGE SCALE GENOMIC DNA]</scope>
    <source>
        <strain evidence="5 6">G-1-2-2</strain>
    </source>
</reference>
<dbReference type="PIRSF" id="PIRSF002741">
    <property type="entry name" value="MppA"/>
    <property type="match status" value="1"/>
</dbReference>
<accession>A0A848HA01</accession>
<dbReference type="InterPro" id="IPR023765">
    <property type="entry name" value="SBP_5_CS"/>
</dbReference>
<dbReference type="GO" id="GO:0030288">
    <property type="term" value="C:outer membrane-bounded periplasmic space"/>
    <property type="evidence" value="ECO:0007669"/>
    <property type="project" value="UniProtKB-ARBA"/>
</dbReference>
<dbReference type="InterPro" id="IPR000914">
    <property type="entry name" value="SBP_5_dom"/>
</dbReference>
<dbReference type="Gene3D" id="3.40.190.10">
    <property type="entry name" value="Periplasmic binding protein-like II"/>
    <property type="match status" value="1"/>
</dbReference>
<evidence type="ECO:0000256" key="2">
    <source>
        <dbReference type="ARBA" id="ARBA00022729"/>
    </source>
</evidence>
<dbReference type="Proteomes" id="UP000541185">
    <property type="component" value="Unassembled WGS sequence"/>
</dbReference>
<dbReference type="InterPro" id="IPR039424">
    <property type="entry name" value="SBP_5"/>
</dbReference>
<dbReference type="SUPFAM" id="SSF53850">
    <property type="entry name" value="Periplasmic binding protein-like II"/>
    <property type="match status" value="1"/>
</dbReference>
<evidence type="ECO:0000313" key="5">
    <source>
        <dbReference type="EMBL" id="NML47314.1"/>
    </source>
</evidence>
<evidence type="ECO:0000259" key="4">
    <source>
        <dbReference type="Pfam" id="PF00496"/>
    </source>
</evidence>
<comment type="similarity">
    <text evidence="1">Belongs to the bacterial solute-binding protein 5 family.</text>
</comment>
<comment type="caution">
    <text evidence="5">The sequence shown here is derived from an EMBL/GenBank/DDBJ whole genome shotgun (WGS) entry which is preliminary data.</text>
</comment>
<dbReference type="PANTHER" id="PTHR30290">
    <property type="entry name" value="PERIPLASMIC BINDING COMPONENT OF ABC TRANSPORTER"/>
    <property type="match status" value="1"/>
</dbReference>
<dbReference type="Pfam" id="PF00496">
    <property type="entry name" value="SBP_bac_5"/>
    <property type="match status" value="1"/>
</dbReference>
<dbReference type="PANTHER" id="PTHR30290:SF38">
    <property type="entry name" value="D,D-DIPEPTIDE-BINDING PERIPLASMIC PROTEIN DDPA-RELATED"/>
    <property type="match status" value="1"/>
</dbReference>
<dbReference type="Gene3D" id="3.10.105.10">
    <property type="entry name" value="Dipeptide-binding Protein, Domain 3"/>
    <property type="match status" value="1"/>
</dbReference>
<keyword evidence="6" id="KW-1185">Reference proteome</keyword>
<dbReference type="Gene3D" id="3.90.76.10">
    <property type="entry name" value="Dipeptide-binding Protein, Domain 1"/>
    <property type="match status" value="1"/>
</dbReference>
<evidence type="ECO:0000256" key="3">
    <source>
        <dbReference type="SAM" id="SignalP"/>
    </source>
</evidence>
<feature type="signal peptide" evidence="3">
    <location>
        <begin position="1"/>
        <end position="21"/>
    </location>
</feature>
<sequence>MNSRTALVLAAALGFAAAAPAQTVNVARNADIRSLNPGVNRDDNTDAVMLHMVEGLVAMRENGSVGPLLAENVALAKDGVTYTFTLRKGVKFHNGAPLTAADVLWSWNRYMDPKTDWRCLSEFDGRNGLKVESVTAPNPQTVVMRINKPNGLFLDTLARPDCAGAGVIHKDSLNADGSFKAPVGTGPFKLDEWKRGEYVKLSKFAGYVSPAGKDTDGYTGAKRPLVDAVKFMVIPDPATTKAAIVSGAIDTAEMLDSDLLDLQKAPNVDVQTTTNGVKEVILFQTRDPVMGKQKIREAISHALDLRQLVPAVTSGLAKPNPSVIHTGSPFYDETQKQGYRYDPALARKLLQEAGYKGEVIKMITNKRAARPSFNIALISQQMMQAVGLNVEIEVLEWATQLDRYNKGNYQMMAFSYSARLDPALSYEQFSGPKDKQPRKVWENPQALALIEKASASSDEAERRRIFDELHKSFQQDIPMLMLFNEVQVNAVSRRMQGFRPWVATKPRLWEVKVTR</sequence>
<dbReference type="RefSeq" id="WP_169421601.1">
    <property type="nucleotide sequence ID" value="NZ_JABBFX010000003.1"/>
</dbReference>
<proteinExistence type="inferred from homology"/>